<evidence type="ECO:0000259" key="2">
    <source>
        <dbReference type="PROSITE" id="PS51549"/>
    </source>
</evidence>
<sequence length="641" mass="73454">MLLFISARSLENEGNYYYGIPLGVLRYSKDRTHAEVFAADDQTIIFHKFTHQPQQLGCTSIMIGPQRSKDSDWEQSNGVLLQLSRSEFAKRLTRIKRSPQLAFSLQSMFNWPTEFDHLKLPEKIKSRPIKSFINHKNPFAGIDIAISNTLNVSRPHKDIIINDTAFSDSTKIFQELTTSTISGVVSSRRPPIITTLFNKESSTGTDFTLTICYINYILRIILHKYQKANIKDQNQEINKPENALTNEQESFFSKITNFPARSIPAEVTESQLEVPKEIAVTIQNEFTDRFIPKLFHEIKKSPDKGPGMIVINPDTGEEIDLEEPSLVNVNMDREVSYLLFYRKKYFQDWETGTSQGQLKKQINGPNLLHQEVLKMDIEEVSPEENIYGKSTPLYWVVEDPRMKRRRQKKIQRIKNEKEARNVDVILPPAEDISMLLAISTKSQPELSYASLPPLTTVGLRESSHKKYQLPLLIGETVAFLLSDDAKLADYQWIGIYDICKDKAIPLISLKNVDPPRRERIAPLVGWSHNISSHGVEILNCNTILIPGFVYDGGNSPQGTYFYIGIGHFPDFIEKQMRTKVVGTPLHEPLRNYYDEDIIIRLPNAYRTFDIDFISIFNEIEKKSYGYVTIPSLLVPPCKEDE</sequence>
<reference evidence="6" key="1">
    <citation type="submission" date="2017-02" db="UniProtKB">
        <authorList>
            <consortium name="WormBaseParasite"/>
        </authorList>
    </citation>
    <scope>IDENTIFICATION</scope>
</reference>
<evidence type="ECO:0000256" key="1">
    <source>
        <dbReference type="ARBA" id="ARBA00022737"/>
    </source>
</evidence>
<accession>A0A0N4U460</accession>
<dbReference type="AlphaFoldDB" id="A0A0N4U460"/>
<evidence type="ECO:0000313" key="3">
    <source>
        <dbReference type="EMBL" id="VDN55941.1"/>
    </source>
</evidence>
<evidence type="ECO:0000313" key="5">
    <source>
        <dbReference type="Proteomes" id="UP000274756"/>
    </source>
</evidence>
<reference evidence="3 5" key="2">
    <citation type="submission" date="2018-11" db="EMBL/GenBank/DDBJ databases">
        <authorList>
            <consortium name="Pathogen Informatics"/>
        </authorList>
    </citation>
    <scope>NUCLEOTIDE SEQUENCE [LARGE SCALE GENOMIC DNA]</scope>
</reference>
<dbReference type="PANTHER" id="PTHR24036:SF5">
    <property type="entry name" value="THROMBOMODULIN"/>
    <property type="match status" value="1"/>
</dbReference>
<evidence type="ECO:0000313" key="6">
    <source>
        <dbReference type="WBParaSite" id="DME_0000155401-mRNA-1"/>
    </source>
</evidence>
<feature type="domain" description="DM13" evidence="2">
    <location>
        <begin position="521"/>
        <end position="630"/>
    </location>
</feature>
<protein>
    <submittedName>
        <fullName evidence="6">DM13 domain-containing protein</fullName>
    </submittedName>
</protein>
<organism evidence="4 6">
    <name type="scientific">Dracunculus medinensis</name>
    <name type="common">Guinea worm</name>
    <dbReference type="NCBI Taxonomy" id="318479"/>
    <lineage>
        <taxon>Eukaryota</taxon>
        <taxon>Metazoa</taxon>
        <taxon>Ecdysozoa</taxon>
        <taxon>Nematoda</taxon>
        <taxon>Chromadorea</taxon>
        <taxon>Rhabditida</taxon>
        <taxon>Spirurina</taxon>
        <taxon>Dracunculoidea</taxon>
        <taxon>Dracunculidae</taxon>
        <taxon>Dracunculus</taxon>
    </lineage>
</organism>
<dbReference type="SMART" id="SM00686">
    <property type="entry name" value="DM13"/>
    <property type="match status" value="1"/>
</dbReference>
<gene>
    <name evidence="3" type="ORF">DME_LOCUS5914</name>
</gene>
<dbReference type="PROSITE" id="PS51549">
    <property type="entry name" value="DM13"/>
    <property type="match status" value="1"/>
</dbReference>
<dbReference type="WBParaSite" id="DME_0000155401-mRNA-1">
    <property type="protein sequence ID" value="DME_0000155401-mRNA-1"/>
    <property type="gene ID" value="DME_0000155401"/>
</dbReference>
<dbReference type="Proteomes" id="UP000274756">
    <property type="component" value="Unassembled WGS sequence"/>
</dbReference>
<proteinExistence type="predicted"/>
<evidence type="ECO:0000313" key="4">
    <source>
        <dbReference type="Proteomes" id="UP000038040"/>
    </source>
</evidence>
<dbReference type="InterPro" id="IPR019545">
    <property type="entry name" value="DM13_domain"/>
</dbReference>
<dbReference type="InterPro" id="IPR052126">
    <property type="entry name" value="Spindle_Org/Thrombomodulin"/>
</dbReference>
<name>A0A0N4U460_DRAME</name>
<dbReference type="Proteomes" id="UP000038040">
    <property type="component" value="Unplaced"/>
</dbReference>
<keyword evidence="1" id="KW-0677">Repeat</keyword>
<dbReference type="EMBL" id="UYYG01001153">
    <property type="protein sequence ID" value="VDN55941.1"/>
    <property type="molecule type" value="Genomic_DNA"/>
</dbReference>
<dbReference type="OrthoDB" id="2448405at2759"/>
<dbReference type="PANTHER" id="PTHR24036">
    <property type="entry name" value="SKELETOR-RELATED"/>
    <property type="match status" value="1"/>
</dbReference>
<keyword evidence="5" id="KW-1185">Reference proteome</keyword>